<dbReference type="EMBL" id="JAYMYS010000006">
    <property type="protein sequence ID" value="KAK7387687.1"/>
    <property type="molecule type" value="Genomic_DNA"/>
</dbReference>
<dbReference type="Proteomes" id="UP001386955">
    <property type="component" value="Unassembled WGS sequence"/>
</dbReference>
<protein>
    <submittedName>
        <fullName evidence="1">Uncharacterized protein</fullName>
    </submittedName>
</protein>
<keyword evidence="2" id="KW-1185">Reference proteome</keyword>
<evidence type="ECO:0000313" key="1">
    <source>
        <dbReference type="EMBL" id="KAK7387687.1"/>
    </source>
</evidence>
<gene>
    <name evidence="1" type="ORF">VNO78_22477</name>
</gene>
<comment type="caution">
    <text evidence="1">The sequence shown here is derived from an EMBL/GenBank/DDBJ whole genome shotgun (WGS) entry which is preliminary data.</text>
</comment>
<accession>A0AAN9XC23</accession>
<sequence length="89" mass="10028">MRRLAPCRLASKAKALFSTSHKHCPERKEKHGQAIDSELISLFAFNFLAFLEAAAHLSSQYVRMHCKLSSIVTPKPKLSIAPRQHSLNE</sequence>
<organism evidence="1 2">
    <name type="scientific">Psophocarpus tetragonolobus</name>
    <name type="common">Winged bean</name>
    <name type="synonym">Dolichos tetragonolobus</name>
    <dbReference type="NCBI Taxonomy" id="3891"/>
    <lineage>
        <taxon>Eukaryota</taxon>
        <taxon>Viridiplantae</taxon>
        <taxon>Streptophyta</taxon>
        <taxon>Embryophyta</taxon>
        <taxon>Tracheophyta</taxon>
        <taxon>Spermatophyta</taxon>
        <taxon>Magnoliopsida</taxon>
        <taxon>eudicotyledons</taxon>
        <taxon>Gunneridae</taxon>
        <taxon>Pentapetalae</taxon>
        <taxon>rosids</taxon>
        <taxon>fabids</taxon>
        <taxon>Fabales</taxon>
        <taxon>Fabaceae</taxon>
        <taxon>Papilionoideae</taxon>
        <taxon>50 kb inversion clade</taxon>
        <taxon>NPAAA clade</taxon>
        <taxon>indigoferoid/millettioid clade</taxon>
        <taxon>Phaseoleae</taxon>
        <taxon>Psophocarpus</taxon>
    </lineage>
</organism>
<name>A0AAN9XC23_PSOTE</name>
<dbReference type="AlphaFoldDB" id="A0AAN9XC23"/>
<evidence type="ECO:0000313" key="2">
    <source>
        <dbReference type="Proteomes" id="UP001386955"/>
    </source>
</evidence>
<reference evidence="1 2" key="1">
    <citation type="submission" date="2024-01" db="EMBL/GenBank/DDBJ databases">
        <title>The genomes of 5 underutilized Papilionoideae crops provide insights into root nodulation and disease resistanc.</title>
        <authorList>
            <person name="Jiang F."/>
        </authorList>
    </citation>
    <scope>NUCLEOTIDE SEQUENCE [LARGE SCALE GENOMIC DNA]</scope>
    <source>
        <strain evidence="1">DUOXIRENSHENG_FW03</strain>
        <tissue evidence="1">Leaves</tissue>
    </source>
</reference>
<proteinExistence type="predicted"/>